<evidence type="ECO:0000256" key="5">
    <source>
        <dbReference type="SAM" id="Phobius"/>
    </source>
</evidence>
<evidence type="ECO:0000256" key="1">
    <source>
        <dbReference type="ARBA" id="ARBA00023224"/>
    </source>
</evidence>
<reference evidence="8 9" key="1">
    <citation type="submission" date="2019-03" db="EMBL/GenBank/DDBJ databases">
        <title>Genomic Encyclopedia of Type Strains, Phase IV (KMG-IV): sequencing the most valuable type-strain genomes for metagenomic binning, comparative biology and taxonomic classification.</title>
        <authorList>
            <person name="Goeker M."/>
        </authorList>
    </citation>
    <scope>NUCLEOTIDE SEQUENCE [LARGE SCALE GENOMIC DNA]</scope>
    <source>
        <strain evidence="8 9">DSM 100556</strain>
    </source>
</reference>
<comment type="similarity">
    <text evidence="2">Belongs to the methyl-accepting chemotaxis (MCP) protein family.</text>
</comment>
<evidence type="ECO:0000313" key="9">
    <source>
        <dbReference type="Proteomes" id="UP000295718"/>
    </source>
</evidence>
<dbReference type="PROSITE" id="PS50111">
    <property type="entry name" value="CHEMOTAXIS_TRANSDUC_2"/>
    <property type="match status" value="1"/>
</dbReference>
<keyword evidence="5" id="KW-0812">Transmembrane</keyword>
<keyword evidence="4" id="KW-0175">Coiled coil</keyword>
<dbReference type="Gene3D" id="6.10.340.10">
    <property type="match status" value="1"/>
</dbReference>
<gene>
    <name evidence="8" type="ORF">EDD76_10137</name>
</gene>
<dbReference type="InterPro" id="IPR004089">
    <property type="entry name" value="MCPsignal_dom"/>
</dbReference>
<dbReference type="PROSITE" id="PS50885">
    <property type="entry name" value="HAMP"/>
    <property type="match status" value="1"/>
</dbReference>
<evidence type="ECO:0000313" key="8">
    <source>
        <dbReference type="EMBL" id="TCL60940.1"/>
    </source>
</evidence>
<sequence>MRKFLKRMSLLQKLISVIVTVVFVPILIIGVMATGISKTALEEQSRKAKEALASQTADMIDQEMERINQVFLQVSLSTAFQDVVNNLEQPKGLGDKEEAEWSMERRKLLQVLDKEIQSITITNKFISSLSLMYVTGDMIGPVCTLPEGVTDIRETAVYRKLIDSTDMIWLNADEVDTYVNSGYLTVGKAVKSFYYSNTEAVGAVKIELSYDAFQSMLSKIKVGENDSSYLIAPNGNRISALPYSEMEQGEEESVFTEVEERVMLVDADTFTMEVNGVSTIVTYNKCDKSGFIYIIMIPESEVLQGSNEIKNLIVLVGVAFSALAVLGGLFFALNMTKALKGVEKTMSLSAEGDLTVTAKTKRTDEIGKVASSFNAMVKSLRTLISQSNELSEEVSKTAEALSKISASTTRTASEISSAIDDVAMGAGMQSEEIDNSVQVFASLADGISHAVSSTNAMESAARNVKNYTVEGIQAAQLLDGKALEVISITEGVAEQISGLAKSITVINEFTEILNTTSDQTALLSLNASIEAARAGEHGRGFTVVAEEIRKLAEQSGRQTEKIESLTKEILSKTKDSTEFIMKANTVIKEQAESSKASAEYFDKIDMAMNELLQDMKKIMEVIHNIDQDKDSVLGSINHIAEASEAAAAASEEVSASTQEQLNTLEELANMAVMLKNCSKNLEENLKRFIV</sequence>
<dbReference type="GO" id="GO:0016020">
    <property type="term" value="C:membrane"/>
    <property type="evidence" value="ECO:0007669"/>
    <property type="project" value="InterPro"/>
</dbReference>
<evidence type="ECO:0000259" key="7">
    <source>
        <dbReference type="PROSITE" id="PS50885"/>
    </source>
</evidence>
<accession>A0A4R1R629</accession>
<keyword evidence="1 3" id="KW-0807">Transducer</keyword>
<feature type="domain" description="HAMP" evidence="7">
    <location>
        <begin position="333"/>
        <end position="385"/>
    </location>
</feature>
<keyword evidence="9" id="KW-1185">Reference proteome</keyword>
<dbReference type="SMART" id="SM00304">
    <property type="entry name" value="HAMP"/>
    <property type="match status" value="1"/>
</dbReference>
<dbReference type="SUPFAM" id="SSF58104">
    <property type="entry name" value="Methyl-accepting chemotaxis protein (MCP) signaling domain"/>
    <property type="match status" value="1"/>
</dbReference>
<feature type="transmembrane region" description="Helical" evidence="5">
    <location>
        <begin position="312"/>
        <end position="333"/>
    </location>
</feature>
<dbReference type="Pfam" id="PF00015">
    <property type="entry name" value="MCPsignal"/>
    <property type="match status" value="1"/>
</dbReference>
<dbReference type="Proteomes" id="UP000295718">
    <property type="component" value="Unassembled WGS sequence"/>
</dbReference>
<evidence type="ECO:0000259" key="6">
    <source>
        <dbReference type="PROSITE" id="PS50111"/>
    </source>
</evidence>
<keyword evidence="5" id="KW-1133">Transmembrane helix</keyword>
<dbReference type="Gene3D" id="3.30.450.20">
    <property type="entry name" value="PAS domain"/>
    <property type="match status" value="1"/>
</dbReference>
<dbReference type="Pfam" id="PF00672">
    <property type="entry name" value="HAMP"/>
    <property type="match status" value="1"/>
</dbReference>
<dbReference type="AlphaFoldDB" id="A0A4R1R629"/>
<dbReference type="SMART" id="SM00283">
    <property type="entry name" value="MA"/>
    <property type="match status" value="1"/>
</dbReference>
<evidence type="ECO:0000256" key="2">
    <source>
        <dbReference type="ARBA" id="ARBA00029447"/>
    </source>
</evidence>
<dbReference type="PANTHER" id="PTHR32089">
    <property type="entry name" value="METHYL-ACCEPTING CHEMOTAXIS PROTEIN MCPB"/>
    <property type="match status" value="1"/>
</dbReference>
<organism evidence="8 9">
    <name type="scientific">Kineothrix alysoides</name>
    <dbReference type="NCBI Taxonomy" id="1469948"/>
    <lineage>
        <taxon>Bacteria</taxon>
        <taxon>Bacillati</taxon>
        <taxon>Bacillota</taxon>
        <taxon>Clostridia</taxon>
        <taxon>Lachnospirales</taxon>
        <taxon>Lachnospiraceae</taxon>
        <taxon>Kineothrix</taxon>
    </lineage>
</organism>
<dbReference type="STRING" id="1469948.GCA_000732725_02732"/>
<protein>
    <submittedName>
        <fullName evidence="8">Methyl-accepting chemotaxis sensory transducer with Cache sensor</fullName>
    </submittedName>
</protein>
<evidence type="ECO:0000256" key="4">
    <source>
        <dbReference type="SAM" id="Coils"/>
    </source>
</evidence>
<dbReference type="OrthoDB" id="9762005at2"/>
<name>A0A4R1R629_9FIRM</name>
<dbReference type="InterPro" id="IPR003660">
    <property type="entry name" value="HAMP_dom"/>
</dbReference>
<proteinExistence type="inferred from homology"/>
<dbReference type="RefSeq" id="WP_031391408.1">
    <property type="nucleotide sequence ID" value="NZ_JPNB01000002.1"/>
</dbReference>
<dbReference type="GO" id="GO:0007165">
    <property type="term" value="P:signal transduction"/>
    <property type="evidence" value="ECO:0007669"/>
    <property type="project" value="UniProtKB-KW"/>
</dbReference>
<dbReference type="CDD" id="cd06225">
    <property type="entry name" value="HAMP"/>
    <property type="match status" value="1"/>
</dbReference>
<keyword evidence="5" id="KW-0472">Membrane</keyword>
<feature type="domain" description="Methyl-accepting transducer" evidence="6">
    <location>
        <begin position="404"/>
        <end position="661"/>
    </location>
</feature>
<dbReference type="PANTHER" id="PTHR32089:SF112">
    <property type="entry name" value="LYSOZYME-LIKE PROTEIN-RELATED"/>
    <property type="match status" value="1"/>
</dbReference>
<feature type="coiled-coil region" evidence="4">
    <location>
        <begin position="639"/>
        <end position="684"/>
    </location>
</feature>
<dbReference type="EMBL" id="SLUO01000001">
    <property type="protein sequence ID" value="TCL60940.1"/>
    <property type="molecule type" value="Genomic_DNA"/>
</dbReference>
<dbReference type="Gene3D" id="1.10.287.950">
    <property type="entry name" value="Methyl-accepting chemotaxis protein"/>
    <property type="match status" value="1"/>
</dbReference>
<comment type="caution">
    <text evidence="8">The sequence shown here is derived from an EMBL/GenBank/DDBJ whole genome shotgun (WGS) entry which is preliminary data.</text>
</comment>
<evidence type="ECO:0000256" key="3">
    <source>
        <dbReference type="PROSITE-ProRule" id="PRU00284"/>
    </source>
</evidence>